<dbReference type="AlphaFoldDB" id="A0A7S1KRY2"/>
<proteinExistence type="predicted"/>
<gene>
    <name evidence="1" type="ORF">PCOS0759_LOCUS5941</name>
</gene>
<evidence type="ECO:0000313" key="1">
    <source>
        <dbReference type="EMBL" id="CAD9082701.1"/>
    </source>
</evidence>
<dbReference type="EMBL" id="HBGD01007107">
    <property type="protein sequence ID" value="CAD9082701.1"/>
    <property type="molecule type" value="Transcribed_RNA"/>
</dbReference>
<accession>A0A7S1KRY2</accession>
<protein>
    <submittedName>
        <fullName evidence="1">Uncharacterized protein</fullName>
    </submittedName>
</protein>
<sequence>MEQEIIAWHSSRWTDRHDFLNNPLQDRKRLDLEYYSASVGGMEPLVRQIMQWMHLQSACMIECLTLCPELVLVNTRDFASAINYYVHNHYTMCQYFLTGRSSQGSSITGESSQGNGKDKVAVATTVGSMI</sequence>
<name>A0A7S1KRY2_9EUKA</name>
<reference evidence="1" key="1">
    <citation type="submission" date="2021-01" db="EMBL/GenBank/DDBJ databases">
        <authorList>
            <person name="Corre E."/>
            <person name="Pelletier E."/>
            <person name="Niang G."/>
            <person name="Scheremetjew M."/>
            <person name="Finn R."/>
            <person name="Kale V."/>
            <person name="Holt S."/>
            <person name="Cochrane G."/>
            <person name="Meng A."/>
            <person name="Brown T."/>
            <person name="Cohen L."/>
        </authorList>
    </citation>
    <scope>NUCLEOTIDE SEQUENCE</scope>
    <source>
        <strain evidence="1">WS</strain>
    </source>
</reference>
<organism evidence="1">
    <name type="scientific">Percolomonas cosmopolitus</name>
    <dbReference type="NCBI Taxonomy" id="63605"/>
    <lineage>
        <taxon>Eukaryota</taxon>
        <taxon>Discoba</taxon>
        <taxon>Heterolobosea</taxon>
        <taxon>Tetramitia</taxon>
        <taxon>Eutetramitia</taxon>
        <taxon>Percolomonadidae</taxon>
        <taxon>Percolomonas</taxon>
    </lineage>
</organism>